<dbReference type="PRINTS" id="PR00039">
    <property type="entry name" value="HTHLYSR"/>
</dbReference>
<name>A0A1I3Z2X6_9HYPH</name>
<dbReference type="InterPro" id="IPR000847">
    <property type="entry name" value="LysR_HTH_N"/>
</dbReference>
<dbReference type="GO" id="GO:0003677">
    <property type="term" value="F:DNA binding"/>
    <property type="evidence" value="ECO:0007669"/>
    <property type="project" value="UniProtKB-KW"/>
</dbReference>
<proteinExistence type="inferred from homology"/>
<dbReference type="InterPro" id="IPR036390">
    <property type="entry name" value="WH_DNA-bd_sf"/>
</dbReference>
<keyword evidence="2" id="KW-0805">Transcription regulation</keyword>
<dbReference type="SUPFAM" id="SSF53850">
    <property type="entry name" value="Periplasmic binding protein-like II"/>
    <property type="match status" value="1"/>
</dbReference>
<dbReference type="Pfam" id="PF00126">
    <property type="entry name" value="HTH_1"/>
    <property type="match status" value="1"/>
</dbReference>
<evidence type="ECO:0000256" key="1">
    <source>
        <dbReference type="ARBA" id="ARBA00009437"/>
    </source>
</evidence>
<keyword evidence="4" id="KW-0804">Transcription</keyword>
<dbReference type="EMBL" id="FOSK01000004">
    <property type="protein sequence ID" value="SFK38395.1"/>
    <property type="molecule type" value="Genomic_DNA"/>
</dbReference>
<gene>
    <name evidence="6" type="ORF">SAMN04488518_104384</name>
</gene>
<keyword evidence="3 6" id="KW-0238">DNA-binding</keyword>
<dbReference type="SUPFAM" id="SSF46785">
    <property type="entry name" value="Winged helix' DNA-binding domain"/>
    <property type="match status" value="1"/>
</dbReference>
<dbReference type="RefSeq" id="WP_057464105.1">
    <property type="nucleotide sequence ID" value="NZ_FOSK01000004.1"/>
</dbReference>
<dbReference type="Gene3D" id="1.10.10.10">
    <property type="entry name" value="Winged helix-like DNA-binding domain superfamily/Winged helix DNA-binding domain"/>
    <property type="match status" value="1"/>
</dbReference>
<sequence length="308" mass="34626">MHDLITSGRITLRMLRYFHQVSVSGHFGRAAEELHISKSPMSIQIKELEVALGLSLFQRDSRNVSLTAAGRVLKRECEQIFNTLDYAITNTQRQGRAENSTLSIGMVSSAFLDGFANLLSDFKSKHPDCSLNFTELAPNQQKEALDGGIIDLGICRYGDTLNEPALNSKVLVRENLTLAVPSTHPLKDRRVVGLEELKDEEMAVLDRSMSNSTPFLIARCKDQGFYPKAAFEVQEPSTLLALVASGQAIALVSDCFRSQKSKNVRFIRLKEDIPADLCAIYKKNYETDILRKFLQFIEFDYKPQIDEN</sequence>
<protein>
    <submittedName>
        <fullName evidence="6">DNA-binding transcriptional regulator, LysR family</fullName>
    </submittedName>
</protein>
<dbReference type="Gene3D" id="3.40.190.10">
    <property type="entry name" value="Periplasmic binding protein-like II"/>
    <property type="match status" value="2"/>
</dbReference>
<comment type="caution">
    <text evidence="6">The sequence shown here is derived from an EMBL/GenBank/DDBJ whole genome shotgun (WGS) entry which is preliminary data.</text>
</comment>
<evidence type="ECO:0000256" key="3">
    <source>
        <dbReference type="ARBA" id="ARBA00023125"/>
    </source>
</evidence>
<evidence type="ECO:0000256" key="2">
    <source>
        <dbReference type="ARBA" id="ARBA00023015"/>
    </source>
</evidence>
<evidence type="ECO:0000256" key="4">
    <source>
        <dbReference type="ARBA" id="ARBA00023163"/>
    </source>
</evidence>
<dbReference type="InterPro" id="IPR036388">
    <property type="entry name" value="WH-like_DNA-bd_sf"/>
</dbReference>
<reference evidence="6 7" key="1">
    <citation type="submission" date="2016-10" db="EMBL/GenBank/DDBJ databases">
        <authorList>
            <person name="Varghese N."/>
            <person name="Submissions S."/>
        </authorList>
    </citation>
    <scope>NUCLEOTIDE SEQUENCE [LARGE SCALE GENOMIC DNA]</scope>
    <source>
        <strain evidence="6 7">DSM 16392</strain>
    </source>
</reference>
<feature type="domain" description="HTH lysR-type" evidence="5">
    <location>
        <begin position="10"/>
        <end position="67"/>
    </location>
</feature>
<accession>A0A1I3Z2X6</accession>
<dbReference type="Pfam" id="PF03466">
    <property type="entry name" value="LysR_substrate"/>
    <property type="match status" value="1"/>
</dbReference>
<dbReference type="InterPro" id="IPR005119">
    <property type="entry name" value="LysR_subst-bd"/>
</dbReference>
<dbReference type="PANTHER" id="PTHR30346:SF0">
    <property type="entry name" value="HCA OPERON TRANSCRIPTIONAL ACTIVATOR HCAR"/>
    <property type="match status" value="1"/>
</dbReference>
<evidence type="ECO:0000313" key="6">
    <source>
        <dbReference type="EMBL" id="SFK38395.1"/>
    </source>
</evidence>
<dbReference type="PANTHER" id="PTHR30346">
    <property type="entry name" value="TRANSCRIPTIONAL DUAL REGULATOR HCAR-RELATED"/>
    <property type="match status" value="1"/>
</dbReference>
<comment type="similarity">
    <text evidence="1">Belongs to the LysR transcriptional regulatory family.</text>
</comment>
<dbReference type="Proteomes" id="UP000199598">
    <property type="component" value="Unassembled WGS sequence"/>
</dbReference>
<evidence type="ECO:0000313" key="7">
    <source>
        <dbReference type="Proteomes" id="UP000199598"/>
    </source>
</evidence>
<dbReference type="PROSITE" id="PS50931">
    <property type="entry name" value="HTH_LYSR"/>
    <property type="match status" value="1"/>
</dbReference>
<keyword evidence="7" id="KW-1185">Reference proteome</keyword>
<evidence type="ECO:0000259" key="5">
    <source>
        <dbReference type="PROSITE" id="PS50931"/>
    </source>
</evidence>
<organism evidence="6 7">
    <name type="scientific">Pseudovibrio ascidiaceicola</name>
    <dbReference type="NCBI Taxonomy" id="285279"/>
    <lineage>
        <taxon>Bacteria</taxon>
        <taxon>Pseudomonadati</taxon>
        <taxon>Pseudomonadota</taxon>
        <taxon>Alphaproteobacteria</taxon>
        <taxon>Hyphomicrobiales</taxon>
        <taxon>Stappiaceae</taxon>
        <taxon>Pseudovibrio</taxon>
    </lineage>
</organism>